<feature type="region of interest" description="Disordered" evidence="3">
    <location>
        <begin position="386"/>
        <end position="405"/>
    </location>
</feature>
<keyword evidence="2 6" id="KW-0378">Hydrolase</keyword>
<keyword evidence="7" id="KW-1185">Reference proteome</keyword>
<gene>
    <name evidence="6" type="ORF">ACFQ16_24035</name>
</gene>
<evidence type="ECO:0000256" key="3">
    <source>
        <dbReference type="SAM" id="MobiDB-lite"/>
    </source>
</evidence>
<dbReference type="Proteomes" id="UP001597018">
    <property type="component" value="Unassembled WGS sequence"/>
</dbReference>
<evidence type="ECO:0000256" key="1">
    <source>
        <dbReference type="ARBA" id="ARBA00008645"/>
    </source>
</evidence>
<evidence type="ECO:0000259" key="5">
    <source>
        <dbReference type="SMART" id="SM00939"/>
    </source>
</evidence>
<protein>
    <submittedName>
        <fullName evidence="6">CocE/NonD family hydrolase</fullName>
    </submittedName>
</protein>
<dbReference type="GO" id="GO:0016787">
    <property type="term" value="F:hydrolase activity"/>
    <property type="evidence" value="ECO:0007669"/>
    <property type="project" value="UniProtKB-KW"/>
</dbReference>
<dbReference type="RefSeq" id="WP_263253598.1">
    <property type="nucleotide sequence ID" value="NZ_BAABLT010000027.1"/>
</dbReference>
<dbReference type="InterPro" id="IPR013736">
    <property type="entry name" value="Xaa-Pro_dipept_C"/>
</dbReference>
<comment type="caution">
    <text evidence="6">The sequence shown here is derived from an EMBL/GenBank/DDBJ whole genome shotgun (WGS) entry which is preliminary data.</text>
</comment>
<organism evidence="6 7">
    <name type="scientific">Saccharopolyspora rosea</name>
    <dbReference type="NCBI Taxonomy" id="524884"/>
    <lineage>
        <taxon>Bacteria</taxon>
        <taxon>Bacillati</taxon>
        <taxon>Actinomycetota</taxon>
        <taxon>Actinomycetes</taxon>
        <taxon>Pseudonocardiales</taxon>
        <taxon>Pseudonocardiaceae</taxon>
        <taxon>Saccharopolyspora</taxon>
    </lineage>
</organism>
<feature type="signal peptide" evidence="4">
    <location>
        <begin position="1"/>
        <end position="24"/>
    </location>
</feature>
<reference evidence="7" key="1">
    <citation type="journal article" date="2019" name="Int. J. Syst. Evol. Microbiol.">
        <title>The Global Catalogue of Microorganisms (GCM) 10K type strain sequencing project: providing services to taxonomists for standard genome sequencing and annotation.</title>
        <authorList>
            <consortium name="The Broad Institute Genomics Platform"/>
            <consortium name="The Broad Institute Genome Sequencing Center for Infectious Disease"/>
            <person name="Wu L."/>
            <person name="Ma J."/>
        </authorList>
    </citation>
    <scope>NUCLEOTIDE SEQUENCE [LARGE SCALE GENOMIC DNA]</scope>
    <source>
        <strain evidence="7">CCUG 56401</strain>
    </source>
</reference>
<dbReference type="Gene3D" id="2.60.120.260">
    <property type="entry name" value="Galactose-binding domain-like"/>
    <property type="match status" value="1"/>
</dbReference>
<comment type="similarity">
    <text evidence="1">Belongs to the AB hydrolase superfamily.</text>
</comment>
<evidence type="ECO:0000313" key="7">
    <source>
        <dbReference type="Proteomes" id="UP001597018"/>
    </source>
</evidence>
<feature type="domain" description="Xaa-Pro dipeptidyl-peptidase C-terminal" evidence="5">
    <location>
        <begin position="344"/>
        <end position="531"/>
    </location>
</feature>
<name>A0ABW3G1S7_9PSEU</name>
<evidence type="ECO:0000256" key="2">
    <source>
        <dbReference type="ARBA" id="ARBA00022801"/>
    </source>
</evidence>
<evidence type="ECO:0000313" key="6">
    <source>
        <dbReference type="EMBL" id="MFD0922829.1"/>
    </source>
</evidence>
<accession>A0ABW3G1S7</accession>
<proteinExistence type="inferred from homology"/>
<dbReference type="InterPro" id="IPR050261">
    <property type="entry name" value="FrsA_esterase"/>
</dbReference>
<feature type="chain" id="PRO_5045968440" evidence="4">
    <location>
        <begin position="25"/>
        <end position="543"/>
    </location>
</feature>
<dbReference type="InterPro" id="IPR029058">
    <property type="entry name" value="AB_hydrolase_fold"/>
</dbReference>
<feature type="compositionally biased region" description="Low complexity" evidence="3">
    <location>
        <begin position="391"/>
        <end position="405"/>
    </location>
</feature>
<dbReference type="Gene3D" id="3.40.50.1820">
    <property type="entry name" value="alpha/beta hydrolase"/>
    <property type="match status" value="2"/>
</dbReference>
<dbReference type="Pfam" id="PF08530">
    <property type="entry name" value="PepX_C"/>
    <property type="match status" value="1"/>
</dbReference>
<dbReference type="InterPro" id="IPR000383">
    <property type="entry name" value="Xaa-Pro-like_dom"/>
</dbReference>
<keyword evidence="4" id="KW-0732">Signal</keyword>
<evidence type="ECO:0000256" key="4">
    <source>
        <dbReference type="SAM" id="SignalP"/>
    </source>
</evidence>
<dbReference type="EMBL" id="JBHTIW010000025">
    <property type="protein sequence ID" value="MFD0922829.1"/>
    <property type="molecule type" value="Genomic_DNA"/>
</dbReference>
<dbReference type="InterPro" id="IPR008979">
    <property type="entry name" value="Galactose-bd-like_sf"/>
</dbReference>
<dbReference type="PANTHER" id="PTHR22946">
    <property type="entry name" value="DIENELACTONE HYDROLASE DOMAIN-CONTAINING PROTEIN-RELATED"/>
    <property type="match status" value="1"/>
</dbReference>
<dbReference type="SUPFAM" id="SSF49785">
    <property type="entry name" value="Galactose-binding domain-like"/>
    <property type="match status" value="1"/>
</dbReference>
<dbReference type="SMART" id="SM00939">
    <property type="entry name" value="PepX_C"/>
    <property type="match status" value="1"/>
</dbReference>
<dbReference type="Pfam" id="PF02129">
    <property type="entry name" value="Peptidase_S15"/>
    <property type="match status" value="1"/>
</dbReference>
<dbReference type="SUPFAM" id="SSF53474">
    <property type="entry name" value="alpha/beta-Hydrolases"/>
    <property type="match status" value="1"/>
</dbReference>
<sequence>MRLASLLAGVTALVTATSAVPAVAAPEPSTAHRVVRSFDGTPIYRTLFLPVGADAAHPAPLVLRSHGWGGHGERDLAEASTTTRALLDAGYAVLTWDERGFGYSGGEVQLLKPEFEGHDVSALLDDVATDPHIASELACQTPRGPGGRCADPVVGMTGGSYAGGIQPLAAAFDAEFSGTTPGRSRIDAIAPEITWNDLRDVLDGNGVINLGWSQLLYASGLVTAQADGLSPANPAGPQAGGLAEPLHRAELEGVIANRLSAESLRFLGDSSIASYGDRHPVEVPTLLMQGSVDTLFDVTEADRTFQRIRRHAPAKLVVFCGGHVSCPADYADAHDRSFLDGQILTWFARYLRGRHVDTGTPVAYRTNAGIWRTAEDFPPRDVEHRAGSGRGRLLGTPVPTTLVPTRPGPVSLPLITAQPNPPGDPHAFTGEVLRAGPGGAELVGVPAAELSVTGTGPEAHLFVKLVDRERGQVVNLQEAPLRVTGLSGTPQRFRIDMPGLAYTLPPGHHLDLQVATSSLMHAGARTPSTVDVAARVDVPVRPS</sequence>